<dbReference type="FunFam" id="1.25.40.10:FF:000242">
    <property type="entry name" value="Pentatricopeptide repeat-containing protein"/>
    <property type="match status" value="1"/>
</dbReference>
<evidence type="ECO:0008006" key="5">
    <source>
        <dbReference type="Google" id="ProtNLM"/>
    </source>
</evidence>
<feature type="repeat" description="PPR" evidence="2">
    <location>
        <begin position="486"/>
        <end position="520"/>
    </location>
</feature>
<protein>
    <recommendedName>
        <fullName evidence="5">Pentatricopeptide repeat-containing protein</fullName>
    </recommendedName>
</protein>
<feature type="repeat" description="PPR" evidence="2">
    <location>
        <begin position="385"/>
        <end position="419"/>
    </location>
</feature>
<feature type="repeat" description="PPR" evidence="2">
    <location>
        <begin position="81"/>
        <end position="115"/>
    </location>
</feature>
<dbReference type="Gene3D" id="1.25.40.10">
    <property type="entry name" value="Tetratricopeptide repeat domain"/>
    <property type="match status" value="4"/>
</dbReference>
<dbReference type="Pfam" id="PF13041">
    <property type="entry name" value="PPR_2"/>
    <property type="match status" value="5"/>
</dbReference>
<accession>A0A9D4ZRB9</accession>
<dbReference type="PROSITE" id="PS51375">
    <property type="entry name" value="PPR"/>
    <property type="match status" value="7"/>
</dbReference>
<feature type="repeat" description="PPR" evidence="2">
    <location>
        <begin position="318"/>
        <end position="352"/>
    </location>
</feature>
<keyword evidence="4" id="KW-1185">Reference proteome</keyword>
<organism evidence="3 4">
    <name type="scientific">Adiantum capillus-veneris</name>
    <name type="common">Maidenhair fern</name>
    <dbReference type="NCBI Taxonomy" id="13818"/>
    <lineage>
        <taxon>Eukaryota</taxon>
        <taxon>Viridiplantae</taxon>
        <taxon>Streptophyta</taxon>
        <taxon>Embryophyta</taxon>
        <taxon>Tracheophyta</taxon>
        <taxon>Polypodiopsida</taxon>
        <taxon>Polypodiidae</taxon>
        <taxon>Polypodiales</taxon>
        <taxon>Pteridineae</taxon>
        <taxon>Pteridaceae</taxon>
        <taxon>Vittarioideae</taxon>
        <taxon>Adiantum</taxon>
    </lineage>
</organism>
<evidence type="ECO:0000313" key="4">
    <source>
        <dbReference type="Proteomes" id="UP000886520"/>
    </source>
</evidence>
<dbReference type="Proteomes" id="UP000886520">
    <property type="component" value="Chromosome 1"/>
</dbReference>
<dbReference type="GO" id="GO:0003723">
    <property type="term" value="F:RNA binding"/>
    <property type="evidence" value="ECO:0007669"/>
    <property type="project" value="InterPro"/>
</dbReference>
<evidence type="ECO:0000313" key="3">
    <source>
        <dbReference type="EMBL" id="KAI5085104.1"/>
    </source>
</evidence>
<gene>
    <name evidence="3" type="ORF">GOP47_0001273</name>
</gene>
<dbReference type="NCBIfam" id="TIGR00756">
    <property type="entry name" value="PPR"/>
    <property type="match status" value="5"/>
</dbReference>
<comment type="caution">
    <text evidence="3">The sequence shown here is derived from an EMBL/GenBank/DDBJ whole genome shotgun (WGS) entry which is preliminary data.</text>
</comment>
<dbReference type="AlphaFoldDB" id="A0A9D4ZRB9"/>
<sequence>MALPSVEGRRLSGSSLDDVAQALHRCRKEKNRPLALHIHAFLCDSGLESQRSLGNYLVQLLVEIGSMEIAQQVFNKLVYRNECSWDSLITGYIKCGMAQNALSLYHEMMKDGSLHPSTDAYVALLQGCAKRKDLQCGHEIHSRLGMLETNLFVGSTLVSMYGKCGVLDKAQQTFDKIHNHNVVSWTALIAGYVEHGHCERALELFGKMQEAGVSPNAVTFVCILKACGGLGASYMGQEIHAEVESKGLLRTNVFIGSAVVDMYGNLGALGKAQDVFDKLPIRNSVSWNALISGYSESGYDRKVLKCFERMLYEGPLPNAVTFACVLKACANTGAVDKGRRIHAEVERMGFLSKEAFVGSSLINMYAKSGFLVRAQQVFDMLPTKDVVAWTALISGYAEGEHGEEALECFKKLQLKGLSPNAVTYTSSLKACGNIGALEKGEEIHAEIERRGLLEEGLVGSTLVDTYSRCGSLAKAQQVLEKLSVRNVVSWTALMAGYVNVGKSESAFVNFHKMLKEGVRPNLITFVVLLNACSHCGLLKRSQTYFEAMSKNFGVTPILAHHTCVVNLLGRVGQLTTAERMVEKLPVLPDMILWRVVLGACRNWGNLKFGERAFKHAML</sequence>
<dbReference type="EMBL" id="JABFUD020000001">
    <property type="protein sequence ID" value="KAI5085104.1"/>
    <property type="molecule type" value="Genomic_DNA"/>
</dbReference>
<dbReference type="FunFam" id="1.25.40.10:FF:000196">
    <property type="entry name" value="Pentatricopeptide repeat-containing protein At4g14850"/>
    <property type="match status" value="1"/>
</dbReference>
<evidence type="ECO:0000256" key="2">
    <source>
        <dbReference type="PROSITE-ProRule" id="PRU00708"/>
    </source>
</evidence>
<dbReference type="InterPro" id="IPR011990">
    <property type="entry name" value="TPR-like_helical_dom_sf"/>
</dbReference>
<dbReference type="FunFam" id="1.25.40.10:FF:000344">
    <property type="entry name" value="Pentatricopeptide repeat-containing protein"/>
    <property type="match status" value="1"/>
</dbReference>
<feature type="repeat" description="PPR" evidence="2">
    <location>
        <begin position="420"/>
        <end position="454"/>
    </location>
</feature>
<proteinExistence type="predicted"/>
<dbReference type="OrthoDB" id="1890277at2759"/>
<dbReference type="GO" id="GO:0009451">
    <property type="term" value="P:RNA modification"/>
    <property type="evidence" value="ECO:0007669"/>
    <property type="project" value="InterPro"/>
</dbReference>
<feature type="repeat" description="PPR" evidence="2">
    <location>
        <begin position="181"/>
        <end position="215"/>
    </location>
</feature>
<dbReference type="FunFam" id="1.25.40.10:FF:000031">
    <property type="entry name" value="Pentatricopeptide repeat-containing protein mitochondrial"/>
    <property type="match status" value="1"/>
</dbReference>
<evidence type="ECO:0000256" key="1">
    <source>
        <dbReference type="ARBA" id="ARBA00022737"/>
    </source>
</evidence>
<dbReference type="PANTHER" id="PTHR24015:SF548">
    <property type="entry name" value="OS08G0340900 PROTEIN"/>
    <property type="match status" value="1"/>
</dbReference>
<dbReference type="InterPro" id="IPR046960">
    <property type="entry name" value="PPR_At4g14850-like_plant"/>
</dbReference>
<feature type="repeat" description="PPR" evidence="2">
    <location>
        <begin position="283"/>
        <end position="317"/>
    </location>
</feature>
<keyword evidence="1" id="KW-0677">Repeat</keyword>
<name>A0A9D4ZRB9_ADICA</name>
<dbReference type="PANTHER" id="PTHR24015">
    <property type="entry name" value="OS07G0578800 PROTEIN-RELATED"/>
    <property type="match status" value="1"/>
</dbReference>
<dbReference type="InterPro" id="IPR002885">
    <property type="entry name" value="PPR_rpt"/>
</dbReference>
<reference evidence="3" key="1">
    <citation type="submission" date="2021-01" db="EMBL/GenBank/DDBJ databases">
        <title>Adiantum capillus-veneris genome.</title>
        <authorList>
            <person name="Fang Y."/>
            <person name="Liao Q."/>
        </authorList>
    </citation>
    <scope>NUCLEOTIDE SEQUENCE</scope>
    <source>
        <strain evidence="3">H3</strain>
        <tissue evidence="3">Leaf</tissue>
    </source>
</reference>